<keyword evidence="2" id="KW-1185">Reference proteome</keyword>
<reference evidence="1 2" key="1">
    <citation type="submission" date="2016-07" db="EMBL/GenBank/DDBJ databases">
        <title>Multiple horizontal gene transfer events from other fungi enriched the ability of initially mycotrophic Trichoderma (Ascomycota) to feed on dead plant biomass.</title>
        <authorList>
            <consortium name="DOE Joint Genome Institute"/>
            <person name="Aerts A."/>
            <person name="Atanasova L."/>
            <person name="Chenthamara K."/>
            <person name="Zhang J."/>
            <person name="Grujic M."/>
            <person name="Henrissat B."/>
            <person name="Kuo A."/>
            <person name="Salamov A."/>
            <person name="Lipzen A."/>
            <person name="Labutti K."/>
            <person name="Barry K."/>
            <person name="Miao Y."/>
            <person name="Rahimi M.J."/>
            <person name="Shen Q."/>
            <person name="Grigoriev I.V."/>
            <person name="Kubicek C.P."/>
            <person name="Druzhinina I.S."/>
        </authorList>
    </citation>
    <scope>NUCLEOTIDE SEQUENCE [LARGE SCALE GENOMIC DNA]</scope>
    <source>
        <strain evidence="1 2">ATCC 18648</strain>
    </source>
</reference>
<dbReference type="Proteomes" id="UP000240760">
    <property type="component" value="Unassembled WGS sequence"/>
</dbReference>
<name>A0A2T4BQD3_TRILO</name>
<dbReference type="EMBL" id="KZ679148">
    <property type="protein sequence ID" value="PTB71521.1"/>
    <property type="molecule type" value="Genomic_DNA"/>
</dbReference>
<gene>
    <name evidence="1" type="ORF">M440DRAFT_215817</name>
</gene>
<protein>
    <submittedName>
        <fullName evidence="1">Uncharacterized protein</fullName>
    </submittedName>
</protein>
<organism evidence="1 2">
    <name type="scientific">Trichoderma longibrachiatum ATCC 18648</name>
    <dbReference type="NCBI Taxonomy" id="983965"/>
    <lineage>
        <taxon>Eukaryota</taxon>
        <taxon>Fungi</taxon>
        <taxon>Dikarya</taxon>
        <taxon>Ascomycota</taxon>
        <taxon>Pezizomycotina</taxon>
        <taxon>Sordariomycetes</taxon>
        <taxon>Hypocreomycetidae</taxon>
        <taxon>Hypocreales</taxon>
        <taxon>Hypocreaceae</taxon>
        <taxon>Trichoderma</taxon>
    </lineage>
</organism>
<evidence type="ECO:0000313" key="1">
    <source>
        <dbReference type="EMBL" id="PTB71521.1"/>
    </source>
</evidence>
<proteinExistence type="predicted"/>
<dbReference type="AlphaFoldDB" id="A0A2T4BQD3"/>
<accession>A0A2T4BQD3</accession>
<sequence>MRIHVTLGNALQPAHGHPCLTLPSMLPYSCLSGGWLVPVPSRQTLCAACSGALFATMQTAGDLFDTSLRAR</sequence>
<evidence type="ECO:0000313" key="2">
    <source>
        <dbReference type="Proteomes" id="UP000240760"/>
    </source>
</evidence>